<reference evidence="24" key="1">
    <citation type="journal article" date="2020" name="Nat. Commun.">
        <title>Genome assembly of wild tea tree DASZ reveals pedigree and selection history of tea varieties.</title>
        <authorList>
            <person name="Zhang W."/>
            <person name="Zhang Y."/>
            <person name="Qiu H."/>
            <person name="Guo Y."/>
            <person name="Wan H."/>
            <person name="Zhang X."/>
            <person name="Scossa F."/>
            <person name="Alseekh S."/>
            <person name="Zhang Q."/>
            <person name="Wang P."/>
            <person name="Xu L."/>
            <person name="Schmidt M.H."/>
            <person name="Jia X."/>
            <person name="Li D."/>
            <person name="Zhu A."/>
            <person name="Guo F."/>
            <person name="Chen W."/>
            <person name="Ni D."/>
            <person name="Usadel B."/>
            <person name="Fernie A.R."/>
            <person name="Wen W."/>
        </authorList>
    </citation>
    <scope>NUCLEOTIDE SEQUENCE [LARGE SCALE GENOMIC DNA]</scope>
    <source>
        <strain evidence="24">cv. G240</strain>
    </source>
</reference>
<feature type="domain" description="Protein kinase" evidence="22">
    <location>
        <begin position="1020"/>
        <end position="1298"/>
    </location>
</feature>
<comment type="catalytic activity">
    <reaction evidence="18">
        <text>L-threonyl-[protein] + ATP = O-phospho-L-threonyl-[protein] + ADP + H(+)</text>
        <dbReference type="Rhea" id="RHEA:46608"/>
        <dbReference type="Rhea" id="RHEA-COMP:11060"/>
        <dbReference type="Rhea" id="RHEA-COMP:11605"/>
        <dbReference type="ChEBI" id="CHEBI:15378"/>
        <dbReference type="ChEBI" id="CHEBI:30013"/>
        <dbReference type="ChEBI" id="CHEBI:30616"/>
        <dbReference type="ChEBI" id="CHEBI:61977"/>
        <dbReference type="ChEBI" id="CHEBI:456216"/>
        <dbReference type="EC" id="2.7.11.1"/>
    </reaction>
</comment>
<keyword evidence="11 20" id="KW-0547">Nucleotide-binding</keyword>
<comment type="caution">
    <text evidence="23">The sequence shown here is derived from an EMBL/GenBank/DDBJ whole genome shotgun (WGS) entry which is preliminary data.</text>
</comment>
<dbReference type="PANTHER" id="PTHR48056:SF58">
    <property type="entry name" value="LEUCINE-RICH REPEAT RECEPTOR PROTEIN KINASE MSP1-LIKE ISOFORM X1"/>
    <property type="match status" value="1"/>
</dbReference>
<keyword evidence="7" id="KW-0808">Transferase</keyword>
<evidence type="ECO:0000313" key="23">
    <source>
        <dbReference type="EMBL" id="KAF5959970.1"/>
    </source>
</evidence>
<evidence type="ECO:0000256" key="4">
    <source>
        <dbReference type="ARBA" id="ARBA00022475"/>
    </source>
</evidence>
<keyword evidence="8 21" id="KW-0812">Transmembrane</keyword>
<keyword evidence="17" id="KW-0325">Glycoprotein</keyword>
<keyword evidence="24" id="KW-1185">Reference proteome</keyword>
<dbReference type="GO" id="GO:0005524">
    <property type="term" value="F:ATP binding"/>
    <property type="evidence" value="ECO:0007669"/>
    <property type="project" value="UniProtKB-UniRule"/>
</dbReference>
<dbReference type="PROSITE" id="PS00108">
    <property type="entry name" value="PROTEIN_KINASE_ST"/>
    <property type="match status" value="1"/>
</dbReference>
<name>A0A7J7I4M9_CAMSI</name>
<dbReference type="InterPro" id="IPR011009">
    <property type="entry name" value="Kinase-like_dom_sf"/>
</dbReference>
<reference evidence="23 24" key="2">
    <citation type="submission" date="2020-07" db="EMBL/GenBank/DDBJ databases">
        <title>Genome assembly of wild tea tree DASZ reveals pedigree and selection history of tea varieties.</title>
        <authorList>
            <person name="Zhang W."/>
        </authorList>
    </citation>
    <scope>NUCLEOTIDE SEQUENCE [LARGE SCALE GENOMIC DNA]</scope>
    <source>
        <strain evidence="24">cv. G240</strain>
        <tissue evidence="23">Leaf</tissue>
    </source>
</reference>
<dbReference type="GO" id="GO:0051707">
    <property type="term" value="P:response to other organism"/>
    <property type="evidence" value="ECO:0007669"/>
    <property type="project" value="UniProtKB-ARBA"/>
</dbReference>
<evidence type="ECO:0000256" key="19">
    <source>
        <dbReference type="ARBA" id="ARBA00048679"/>
    </source>
</evidence>
<keyword evidence="12" id="KW-0418">Kinase</keyword>
<dbReference type="SMART" id="SM00369">
    <property type="entry name" value="LRR_TYP"/>
    <property type="match status" value="9"/>
</dbReference>
<evidence type="ECO:0000259" key="22">
    <source>
        <dbReference type="PROSITE" id="PS50011"/>
    </source>
</evidence>
<keyword evidence="16" id="KW-0675">Receptor</keyword>
<keyword evidence="15 21" id="KW-0472">Membrane</keyword>
<evidence type="ECO:0000256" key="14">
    <source>
        <dbReference type="ARBA" id="ARBA00022989"/>
    </source>
</evidence>
<dbReference type="FunFam" id="3.30.200.20:FF:000150">
    <property type="entry name" value="serine/threonine-protein kinase BRI1-like 2"/>
    <property type="match status" value="1"/>
</dbReference>
<evidence type="ECO:0000256" key="2">
    <source>
        <dbReference type="ARBA" id="ARBA00008684"/>
    </source>
</evidence>
<dbReference type="FunFam" id="3.80.10.10:FF:000784">
    <property type="entry name" value="leucine-rich repeat receptor protein kinase EMS1"/>
    <property type="match status" value="1"/>
</dbReference>
<evidence type="ECO:0000256" key="13">
    <source>
        <dbReference type="ARBA" id="ARBA00022840"/>
    </source>
</evidence>
<keyword evidence="10" id="KW-0677">Repeat</keyword>
<dbReference type="SUPFAM" id="SSF56112">
    <property type="entry name" value="Protein kinase-like (PK-like)"/>
    <property type="match status" value="1"/>
</dbReference>
<dbReference type="InterPro" id="IPR008271">
    <property type="entry name" value="Ser/Thr_kinase_AS"/>
</dbReference>
<keyword evidence="14 21" id="KW-1133">Transmembrane helix</keyword>
<evidence type="ECO:0000313" key="24">
    <source>
        <dbReference type="Proteomes" id="UP000593564"/>
    </source>
</evidence>
<evidence type="ECO:0000256" key="11">
    <source>
        <dbReference type="ARBA" id="ARBA00022741"/>
    </source>
</evidence>
<dbReference type="Pfam" id="PF13855">
    <property type="entry name" value="LRR_8"/>
    <property type="match status" value="1"/>
</dbReference>
<evidence type="ECO:0000256" key="12">
    <source>
        <dbReference type="ARBA" id="ARBA00022777"/>
    </source>
</evidence>
<dbReference type="SMART" id="SM00220">
    <property type="entry name" value="S_TKc"/>
    <property type="match status" value="1"/>
</dbReference>
<evidence type="ECO:0000256" key="3">
    <source>
        <dbReference type="ARBA" id="ARBA00012513"/>
    </source>
</evidence>
<dbReference type="InterPro" id="IPR017441">
    <property type="entry name" value="Protein_kinase_ATP_BS"/>
</dbReference>
<dbReference type="Pfam" id="PF07714">
    <property type="entry name" value="PK_Tyr_Ser-Thr"/>
    <property type="match status" value="1"/>
</dbReference>
<dbReference type="GO" id="GO:0033612">
    <property type="term" value="F:receptor serine/threonine kinase binding"/>
    <property type="evidence" value="ECO:0007669"/>
    <property type="project" value="TreeGrafter"/>
</dbReference>
<dbReference type="Gene3D" id="1.10.510.10">
    <property type="entry name" value="Transferase(Phosphotransferase) domain 1"/>
    <property type="match status" value="1"/>
</dbReference>
<dbReference type="InterPro" id="IPR001245">
    <property type="entry name" value="Ser-Thr/Tyr_kinase_cat_dom"/>
</dbReference>
<dbReference type="EC" id="2.7.11.1" evidence="3"/>
<dbReference type="PANTHER" id="PTHR48056">
    <property type="entry name" value="LRR RECEPTOR-LIKE SERINE/THREONINE-PROTEIN KINASE-RELATED"/>
    <property type="match status" value="1"/>
</dbReference>
<keyword evidence="4" id="KW-1003">Cell membrane</keyword>
<evidence type="ECO:0000256" key="17">
    <source>
        <dbReference type="ARBA" id="ARBA00023180"/>
    </source>
</evidence>
<comment type="similarity">
    <text evidence="2">Belongs to the protein kinase superfamily. Ser/Thr protein kinase family.</text>
</comment>
<gene>
    <name evidence="23" type="ORF">HYC85_001179</name>
</gene>
<feature type="binding site" evidence="20">
    <location>
        <position position="1049"/>
    </location>
    <ligand>
        <name>ATP</name>
        <dbReference type="ChEBI" id="CHEBI:30616"/>
    </ligand>
</feature>
<dbReference type="FunFam" id="3.80.10.10:FF:001709">
    <property type="entry name" value="Uncharacterized protein"/>
    <property type="match status" value="1"/>
</dbReference>
<evidence type="ECO:0000256" key="15">
    <source>
        <dbReference type="ARBA" id="ARBA00023136"/>
    </source>
</evidence>
<evidence type="ECO:0000256" key="7">
    <source>
        <dbReference type="ARBA" id="ARBA00022679"/>
    </source>
</evidence>
<evidence type="ECO:0000256" key="6">
    <source>
        <dbReference type="ARBA" id="ARBA00022614"/>
    </source>
</evidence>
<evidence type="ECO:0000256" key="8">
    <source>
        <dbReference type="ARBA" id="ARBA00022692"/>
    </source>
</evidence>
<protein>
    <recommendedName>
        <fullName evidence="3">non-specific serine/threonine protein kinase</fullName>
        <ecNumber evidence="3">2.7.11.1</ecNumber>
    </recommendedName>
</protein>
<dbReference type="GO" id="GO:0005886">
    <property type="term" value="C:plasma membrane"/>
    <property type="evidence" value="ECO:0007669"/>
    <property type="project" value="UniProtKB-SubCell"/>
</dbReference>
<dbReference type="FunFam" id="3.80.10.10:FF:000095">
    <property type="entry name" value="LRR receptor-like serine/threonine-protein kinase GSO1"/>
    <property type="match status" value="1"/>
</dbReference>
<dbReference type="Proteomes" id="UP000593564">
    <property type="component" value="Unassembled WGS sequence"/>
</dbReference>
<dbReference type="InterPro" id="IPR003591">
    <property type="entry name" value="Leu-rich_rpt_typical-subtyp"/>
</dbReference>
<comment type="catalytic activity">
    <reaction evidence="19">
        <text>L-seryl-[protein] + ATP = O-phospho-L-seryl-[protein] + ADP + H(+)</text>
        <dbReference type="Rhea" id="RHEA:17989"/>
        <dbReference type="Rhea" id="RHEA-COMP:9863"/>
        <dbReference type="Rhea" id="RHEA-COMP:11604"/>
        <dbReference type="ChEBI" id="CHEBI:15378"/>
        <dbReference type="ChEBI" id="CHEBI:29999"/>
        <dbReference type="ChEBI" id="CHEBI:30616"/>
        <dbReference type="ChEBI" id="CHEBI:83421"/>
        <dbReference type="ChEBI" id="CHEBI:456216"/>
        <dbReference type="EC" id="2.7.11.1"/>
    </reaction>
</comment>
<organism evidence="23 24">
    <name type="scientific">Camellia sinensis</name>
    <name type="common">Tea plant</name>
    <name type="synonym">Thea sinensis</name>
    <dbReference type="NCBI Taxonomy" id="4442"/>
    <lineage>
        <taxon>Eukaryota</taxon>
        <taxon>Viridiplantae</taxon>
        <taxon>Streptophyta</taxon>
        <taxon>Embryophyta</taxon>
        <taxon>Tracheophyta</taxon>
        <taxon>Spermatophyta</taxon>
        <taxon>Magnoliopsida</taxon>
        <taxon>eudicotyledons</taxon>
        <taxon>Gunneridae</taxon>
        <taxon>Pentapetalae</taxon>
        <taxon>asterids</taxon>
        <taxon>Ericales</taxon>
        <taxon>Theaceae</taxon>
        <taxon>Camellia</taxon>
    </lineage>
</organism>
<dbReference type="Gene3D" id="3.30.200.20">
    <property type="entry name" value="Phosphorylase Kinase, domain 1"/>
    <property type="match status" value="1"/>
</dbReference>
<evidence type="ECO:0000256" key="5">
    <source>
        <dbReference type="ARBA" id="ARBA00022527"/>
    </source>
</evidence>
<accession>A0A7J7I4M9</accession>
<dbReference type="FunFam" id="3.80.10.10:FF:000062">
    <property type="entry name" value="protein STRUBBELIG-RECEPTOR FAMILY 3"/>
    <property type="match status" value="1"/>
</dbReference>
<evidence type="ECO:0000256" key="20">
    <source>
        <dbReference type="PROSITE-ProRule" id="PRU10141"/>
    </source>
</evidence>
<dbReference type="InterPro" id="IPR000719">
    <property type="entry name" value="Prot_kinase_dom"/>
</dbReference>
<evidence type="ECO:0000256" key="1">
    <source>
        <dbReference type="ARBA" id="ARBA00004251"/>
    </source>
</evidence>
<dbReference type="GO" id="GO:0006952">
    <property type="term" value="P:defense response"/>
    <property type="evidence" value="ECO:0007669"/>
    <property type="project" value="UniProtKB-ARBA"/>
</dbReference>
<keyword evidence="5" id="KW-0723">Serine/threonine-protein kinase</keyword>
<dbReference type="Pfam" id="PF00560">
    <property type="entry name" value="LRR_1"/>
    <property type="match status" value="14"/>
</dbReference>
<dbReference type="SUPFAM" id="SSF52058">
    <property type="entry name" value="L domain-like"/>
    <property type="match status" value="3"/>
</dbReference>
<evidence type="ECO:0000256" key="21">
    <source>
        <dbReference type="SAM" id="Phobius"/>
    </source>
</evidence>
<dbReference type="GO" id="GO:0004674">
    <property type="term" value="F:protein serine/threonine kinase activity"/>
    <property type="evidence" value="ECO:0007669"/>
    <property type="project" value="UniProtKB-KW"/>
</dbReference>
<evidence type="ECO:0000256" key="10">
    <source>
        <dbReference type="ARBA" id="ARBA00022737"/>
    </source>
</evidence>
<evidence type="ECO:0000256" key="18">
    <source>
        <dbReference type="ARBA" id="ARBA00047899"/>
    </source>
</evidence>
<dbReference type="FunFam" id="1.10.510.10:FF:000526">
    <property type="entry name" value="serine/threonine-protein kinase BRI1-like 2"/>
    <property type="match status" value="1"/>
</dbReference>
<proteinExistence type="inferred from homology"/>
<keyword evidence="6" id="KW-0433">Leucine-rich repeat</keyword>
<keyword evidence="9" id="KW-0732">Signal</keyword>
<dbReference type="Gene3D" id="3.80.10.10">
    <property type="entry name" value="Ribonuclease Inhibitor"/>
    <property type="match status" value="6"/>
</dbReference>
<dbReference type="FunFam" id="3.80.10.10:FF:000383">
    <property type="entry name" value="Leucine-rich repeat receptor protein kinase EMS1"/>
    <property type="match status" value="1"/>
</dbReference>
<sequence length="1298" mass="142092">MPRFAYVCNWSQNTCKKLQKAETPPWESCRRDADQLLALETTCQPLSVLKTRKSGRPATLSGITFSFSETIWRSSVHEETPSYTAIKMFRILTEEESVEQQQQQQQLLLSFKKSLDNPHLLSSWNPLTTPDHCHWDGVLCFNGRVTSLLLSTHSLKGPLSPSLFSLSTLISLDLSSNLLYGQLQLSPKTLSLRPRLKYLDLGDNHFSGDLPAQLGELNQLETLKLGPNFFSGQIPSELGNLLLLRTLDLSGNGLTGNVPTQIGNLTLLQFLGLGNNLLSGSLSPSLFSKLQSLISLDVSNNSLSGNIPPEIGKMKNLTDLYIGVNQFSGVLPPEIGELSSLQNFFSPACSIRGPLPETISELKSLGKLDLSYNPLKCSIPKSIGKLQNLTILNLVYAELNGSIPAELGNCHWLGKWDQIDSLLLSNNRFSGKIPPEIGNCSMLNHISLSNNLLMGPIPNELCNAVSLMEVDLDRNFLTGTIEDTFEKCSNLTQLVLVDNQIVGSIPEYFSELPLMVLDIDSNNFTGSIPVSIWNSMNLMEFSAAYNLLEGTLPVEIGSAVSLERLVLGNNQLDGTIPGEIGNLTSLSVLNLNSNFLEGTIPVELGNCIALTTLDLGNNLLNGSIPDKLADLAQLQCLVLSHNNLSGSIPSKPSKYFHQVNIPDSSFVQHHGVFDLSYNSLSGSIPNDLGGCIVVVDLLINNNRLSGEIPASLAHLTNLTTLDLSGNFLSGGVPTEFGNSINLQGLYLGNNQLTGIIPESLGSIDWFGEAEFDWMVNLVGLNVQQNSLSGHIDQLFSNSAVWRIEAANLSNNFFNGNIPKSLGNMSYLTSLDLHGNMFTGEIPPELGNLMQLEYLDVSVNRLSGQIPEKICSLVNLVSLNLAENGLEGPIPKNGICQNLSKISLAGNKDLCGRILGLECPLKSLDRRRPLLNLRGLASIVIGTILMTLSIAIVLRIWISKSRRRSDPENTDESKLNSSIDQNLYFLSSIRSKEPLSINIAMFEQPLLKLTLVDILEATNNFCKTNVIGDGGFGTVYKATLPGGKSVAVKKLNQSKTQGHREFFAEIETLGKVKHPNLVPLLGYCSFGDEKLLVYEYMVNGSLDLWLRNRTGALKVLDWSKRFKIATGAARGLAFLHHGFIPHIIHRDIKASNILLNEEFEPKVADFGLARLISACETHVSTDIAGTFGYIPPEYGRSWRSTTKGDVYSFGVILVELVTGKEPTGPEFKEIEGGNLVGWVFQKMKKGQAVDVLDQTVLNADSKQMMLQTLQIAAICLSDSPANRPTMLHVLKFLKKIKDE</sequence>
<dbReference type="InterPro" id="IPR032675">
    <property type="entry name" value="LRR_dom_sf"/>
</dbReference>
<dbReference type="CDD" id="cd14066">
    <property type="entry name" value="STKc_IRAK"/>
    <property type="match status" value="1"/>
</dbReference>
<evidence type="ECO:0000256" key="9">
    <source>
        <dbReference type="ARBA" id="ARBA00022729"/>
    </source>
</evidence>
<feature type="transmembrane region" description="Helical" evidence="21">
    <location>
        <begin position="935"/>
        <end position="957"/>
    </location>
</feature>
<keyword evidence="13 20" id="KW-0067">ATP-binding</keyword>
<evidence type="ECO:0000256" key="16">
    <source>
        <dbReference type="ARBA" id="ARBA00023170"/>
    </source>
</evidence>
<dbReference type="PROSITE" id="PS50011">
    <property type="entry name" value="PROTEIN_KINASE_DOM"/>
    <property type="match status" value="1"/>
</dbReference>
<dbReference type="InterPro" id="IPR001611">
    <property type="entry name" value="Leu-rich_rpt"/>
</dbReference>
<dbReference type="InterPro" id="IPR050647">
    <property type="entry name" value="Plant_LRR-RLKs"/>
</dbReference>
<comment type="subcellular location">
    <subcellularLocation>
        <location evidence="1">Cell membrane</location>
        <topology evidence="1">Single-pass type I membrane protein</topology>
    </subcellularLocation>
</comment>
<dbReference type="Pfam" id="PF08263">
    <property type="entry name" value="LRRNT_2"/>
    <property type="match status" value="1"/>
</dbReference>
<dbReference type="PROSITE" id="PS00107">
    <property type="entry name" value="PROTEIN_KINASE_ATP"/>
    <property type="match status" value="1"/>
</dbReference>
<dbReference type="InterPro" id="IPR013210">
    <property type="entry name" value="LRR_N_plant-typ"/>
</dbReference>
<dbReference type="EMBL" id="JACBKZ010000001">
    <property type="protein sequence ID" value="KAF5959970.1"/>
    <property type="molecule type" value="Genomic_DNA"/>
</dbReference>